<organism evidence="4 5">
    <name type="scientific">Nonomuraea marmarensis</name>
    <dbReference type="NCBI Taxonomy" id="3351344"/>
    <lineage>
        <taxon>Bacteria</taxon>
        <taxon>Bacillati</taxon>
        <taxon>Actinomycetota</taxon>
        <taxon>Actinomycetes</taxon>
        <taxon>Streptosporangiales</taxon>
        <taxon>Streptosporangiaceae</taxon>
        <taxon>Nonomuraea</taxon>
    </lineage>
</organism>
<dbReference type="Proteomes" id="UP001603978">
    <property type="component" value="Unassembled WGS sequence"/>
</dbReference>
<dbReference type="Gene3D" id="2.60.120.200">
    <property type="match status" value="3"/>
</dbReference>
<evidence type="ECO:0000259" key="3">
    <source>
        <dbReference type="SMART" id="SM00560"/>
    </source>
</evidence>
<keyword evidence="1" id="KW-0732">Signal</keyword>
<keyword evidence="5" id="KW-1185">Reference proteome</keyword>
<feature type="domain" description="LamG-like jellyroll fold" evidence="3">
    <location>
        <begin position="957"/>
        <end position="1091"/>
    </location>
</feature>
<dbReference type="SMART" id="SM00560">
    <property type="entry name" value="LamGL"/>
    <property type="match status" value="3"/>
</dbReference>
<name>A0ABW7AUG2_9ACTN</name>
<dbReference type="InterPro" id="IPR006558">
    <property type="entry name" value="LamG-like"/>
</dbReference>
<protein>
    <submittedName>
        <fullName evidence="4">LamG domain-containing protein</fullName>
    </submittedName>
</protein>
<gene>
    <name evidence="4" type="ORF">ACFLIM_48415</name>
</gene>
<reference evidence="4 5" key="1">
    <citation type="submission" date="2024-10" db="EMBL/GenBank/DDBJ databases">
        <authorList>
            <person name="Topkara A.R."/>
            <person name="Saygin H."/>
        </authorList>
    </citation>
    <scope>NUCLEOTIDE SEQUENCE [LARGE SCALE GENOMIC DNA]</scope>
    <source>
        <strain evidence="4 5">M3C6</strain>
    </source>
</reference>
<evidence type="ECO:0000313" key="5">
    <source>
        <dbReference type="Proteomes" id="UP001603978"/>
    </source>
</evidence>
<comment type="caution">
    <text evidence="4">The sequence shown here is derived from an EMBL/GenBank/DDBJ whole genome shotgun (WGS) entry which is preliminary data.</text>
</comment>
<feature type="domain" description="LamG-like jellyroll fold" evidence="3">
    <location>
        <begin position="741"/>
        <end position="879"/>
    </location>
</feature>
<dbReference type="SUPFAM" id="SSF49899">
    <property type="entry name" value="Concanavalin A-like lectins/glucanases"/>
    <property type="match status" value="3"/>
</dbReference>
<proteinExistence type="predicted"/>
<sequence>MAADAPVQTTESQALNAARQSGGAVEVGALRGETREIYAEPDGTFTAVQHVRPVRTRQQGRWVAIDTTLRRLGSGEVAPVASAEGLRLSGGGTGPMIRIARAGRELSLTWPGTLPVPSLSGDTATYSEVAAGIDLKLRAEPDGVTSLVVVKTSQAARNPLLTSLGLSLGTSGLRVQADGQGQLTAVDAGSGGAVFAAPQPLMWDSAGASLASPASVAGATANAVDPTDGPLDGSKVVGVRTSVSAGKVTLEPDQSLLTAADTKWPVYIDPAWRTETESAWAMVSSGYPSQSYYKFSGKSTEGVGYCDVNKDGSCVKSQTKRIFFRIPTAYFAGKTILSAQFTAWETFAYDCSADREVELWRTYSFSSSSTWNSTSDSWRERLDSRYVSYCSSTPVEFNAKAAVVEAAAGKWSSTAFGLKAGSESTMAYWKRFADDAALRVNYNRAPYQPKMSQLSMSPGGACVDPSKQPWVNKKPTLYAKGLTDADGDRVSAQFFVGWDGGSWTSPTIGPKASGGTNVFSVNLGASGGPVIPQNVQLHWQVRVSDGTAWSPWSYSGNATSCYFKYDATVPAGPAIASADGRYPRSDPVNENDLWHDGVGRYGTFTLDSAATDVTRYWYGINGDPIPANERATTGGAPVTISLMPSQAGLFFLTAKAFDSAGNVSQTEIYYFRVKAGSAPTAAWKFDESGGSTTVAGTTPGIAADLTGGATLGGTGAVGTALSLDGATGYGSTSLPVVNTGQSFTISAWTRLRSVGMYNVLAQDGVLQSGFQLGVNPTGKLVFKMPAADVAGDGTWSSAVSTSTAQLNTWTHLIGVYDGAAKQLKLYVNGQPNSVASNVTAWNAGGGLQIGRSLFDGAYHNYWPGDVDDIKVFGRAISDTDAQALAANRNPSGTAAMAHWTLDESAGERRVYGDPNDVSASVRGGVTLGVPGQDGSAMRLDGTTGYAQTASPVVNASQSFTVSAWVRMNNKTAWGWQTLVSQDGPTNSAFFLQYSQADDRWSMSAGGVRALSAKPPALGEWAHVVGVYDTATKQVQLYVNGVLQGVKAISVPWAKENGSMAIGRAKANGANVDFFAGDIDDVRVFDRVVSATEVSDLFLQHPVVAGRWKLNTDGADDSGLGHLVAFGGDAHVDGAAGLFGSPPGALVLDGAGDYAATTGPVVSTNESFTVAGWVITAGRPTANTAVFSQAGSVNSGFTLRYSPSAVGGLGGYEIEMPTADTSGASTQKADHSSFQSALEWDHIAIVYDAFQDEMRLYVNGQLEQVEDGSRESYRLNTVGFNATGGLQLGRSKTNGVWGEYWPGALDDVWAFSGALNEEQIQGLTGTGEELPTRPS</sequence>
<dbReference type="InterPro" id="IPR013320">
    <property type="entry name" value="ConA-like_dom_sf"/>
</dbReference>
<dbReference type="Pfam" id="PF13385">
    <property type="entry name" value="Laminin_G_3"/>
    <property type="match status" value="3"/>
</dbReference>
<evidence type="ECO:0000256" key="2">
    <source>
        <dbReference type="ARBA" id="ARBA00023157"/>
    </source>
</evidence>
<keyword evidence="2" id="KW-1015">Disulfide bond</keyword>
<dbReference type="RefSeq" id="WP_393177375.1">
    <property type="nucleotide sequence ID" value="NZ_JBICRM010000064.1"/>
</dbReference>
<evidence type="ECO:0000256" key="1">
    <source>
        <dbReference type="ARBA" id="ARBA00022729"/>
    </source>
</evidence>
<dbReference type="InterPro" id="IPR042837">
    <property type="entry name" value="PTX3"/>
</dbReference>
<evidence type="ECO:0000313" key="4">
    <source>
        <dbReference type="EMBL" id="MFG1711010.1"/>
    </source>
</evidence>
<dbReference type="EMBL" id="JBICRM010000064">
    <property type="protein sequence ID" value="MFG1711010.1"/>
    <property type="molecule type" value="Genomic_DNA"/>
</dbReference>
<dbReference type="PANTHER" id="PTHR46943:SF1">
    <property type="entry name" value="PENTRAXIN-RELATED PROTEIN PTX3"/>
    <property type="match status" value="1"/>
</dbReference>
<feature type="domain" description="LamG-like jellyroll fold" evidence="3">
    <location>
        <begin position="1165"/>
        <end position="1317"/>
    </location>
</feature>
<dbReference type="PANTHER" id="PTHR46943">
    <property type="entry name" value="PENTRAXIN-RELATED PROTEIN PTX3"/>
    <property type="match status" value="1"/>
</dbReference>
<accession>A0ABW7AUG2</accession>